<dbReference type="Pfam" id="PF01494">
    <property type="entry name" value="FAD_binding_3"/>
    <property type="match status" value="1"/>
</dbReference>
<evidence type="ECO:0000313" key="2">
    <source>
        <dbReference type="EMBL" id="SDQ78190.1"/>
    </source>
</evidence>
<evidence type="ECO:0000313" key="3">
    <source>
        <dbReference type="Proteomes" id="UP000217103"/>
    </source>
</evidence>
<dbReference type="InterPro" id="IPR036188">
    <property type="entry name" value="FAD/NAD-bd_sf"/>
</dbReference>
<dbReference type="Gene3D" id="3.50.50.60">
    <property type="entry name" value="FAD/NAD(P)-binding domain"/>
    <property type="match status" value="1"/>
</dbReference>
<evidence type="ECO:0000259" key="1">
    <source>
        <dbReference type="Pfam" id="PF01494"/>
    </source>
</evidence>
<dbReference type="PANTHER" id="PTHR46865:SF2">
    <property type="entry name" value="MONOOXYGENASE"/>
    <property type="match status" value="1"/>
</dbReference>
<dbReference type="SUPFAM" id="SSF51905">
    <property type="entry name" value="FAD/NAD(P)-binding domain"/>
    <property type="match status" value="1"/>
</dbReference>
<name>A0A1H1DPB9_9ACTN</name>
<dbReference type="STRING" id="35622.SAMN04489764_2096"/>
<dbReference type="InterPro" id="IPR002938">
    <property type="entry name" value="FAD-bd"/>
</dbReference>
<dbReference type="PRINTS" id="PR00420">
    <property type="entry name" value="RNGMNOXGNASE"/>
</dbReference>
<reference evidence="2 3" key="1">
    <citation type="submission" date="2016-10" db="EMBL/GenBank/DDBJ databases">
        <authorList>
            <person name="de Groot N.N."/>
        </authorList>
    </citation>
    <scope>NUCLEOTIDE SEQUENCE [LARGE SCALE GENOMIC DNA]</scope>
    <source>
        <strain evidence="2 3">DSM 43794</strain>
    </source>
</reference>
<sequence>MTTAALRGLRVLISGAGIAGPALAYWLSRYGAAVTVVEIAPALRTSGFAVDFRGPTHLGVLSKMGVLAELRALQTHGGAMRWVDEHGRRIFELPAEFAGGDIEVLRRDLSRVLYERSAEHTRYLFGDVITDAAQTADGIRVEFGRHGSCTFDIVIGADGLHSGVRRIVFGPEQRYVRHLGYYVAGWRLPNSLGVDTTPRMYNVPGRMISVSADQHDPDWADVFAMFASPRLDYGWHDLERQKTLIADAFTGLRWHVPRLLTGLRDAPEVYFDAISRVRVPAWSSGRVALLGDAAWGLTLGGMGVGTAIVGAYVLAGELAAADGDHRTGFAAYEKRMRPYAARWQRGANPGAFLAPASAFGLWFRNTLFRTRLARSLLVGSATSVAADITLPEYPPAPA</sequence>
<dbReference type="Proteomes" id="UP000217103">
    <property type="component" value="Unassembled WGS sequence"/>
</dbReference>
<dbReference type="InterPro" id="IPR051704">
    <property type="entry name" value="FAD_aromatic-hydroxylase"/>
</dbReference>
<dbReference type="PANTHER" id="PTHR46865">
    <property type="entry name" value="OXIDOREDUCTASE-RELATED"/>
    <property type="match status" value="1"/>
</dbReference>
<dbReference type="Gene3D" id="3.30.9.10">
    <property type="entry name" value="D-Amino Acid Oxidase, subunit A, domain 2"/>
    <property type="match status" value="1"/>
</dbReference>
<accession>A0A1H1DPB9</accession>
<dbReference type="RefSeq" id="WP_093258857.1">
    <property type="nucleotide sequence ID" value="NZ_FNKK01000002.1"/>
</dbReference>
<dbReference type="OrthoDB" id="3356051at2"/>
<gene>
    <name evidence="2" type="ORF">SAMN04489764_2096</name>
</gene>
<dbReference type="AlphaFoldDB" id="A0A1H1DPB9"/>
<feature type="domain" description="FAD-binding" evidence="1">
    <location>
        <begin position="10"/>
        <end position="166"/>
    </location>
</feature>
<proteinExistence type="predicted"/>
<organism evidence="2 3">
    <name type="scientific">Thermostaphylospora chromogena</name>
    <dbReference type="NCBI Taxonomy" id="35622"/>
    <lineage>
        <taxon>Bacteria</taxon>
        <taxon>Bacillati</taxon>
        <taxon>Actinomycetota</taxon>
        <taxon>Actinomycetes</taxon>
        <taxon>Streptosporangiales</taxon>
        <taxon>Thermomonosporaceae</taxon>
        <taxon>Thermostaphylospora</taxon>
    </lineage>
</organism>
<dbReference type="GO" id="GO:0071949">
    <property type="term" value="F:FAD binding"/>
    <property type="evidence" value="ECO:0007669"/>
    <property type="project" value="InterPro"/>
</dbReference>
<dbReference type="EMBL" id="FNKK01000002">
    <property type="protein sequence ID" value="SDQ78190.1"/>
    <property type="molecule type" value="Genomic_DNA"/>
</dbReference>
<keyword evidence="3" id="KW-1185">Reference proteome</keyword>
<protein>
    <submittedName>
        <fullName evidence="2">2-polyprenyl-6-methoxyphenol hydroxylase</fullName>
    </submittedName>
</protein>